<evidence type="ECO:0008006" key="4">
    <source>
        <dbReference type="Google" id="ProtNLM"/>
    </source>
</evidence>
<dbReference type="AlphaFoldDB" id="A0A847SLG6"/>
<evidence type="ECO:0000256" key="1">
    <source>
        <dbReference type="SAM" id="SignalP"/>
    </source>
</evidence>
<sequence length="196" mass="20892">MKKLFLLAAACVAGVNSYSQSFMHGAGVVAFVQTSAKSDAFAVGGLTYSPRFNFMEQDNMSLSLGIPLSIGLGGSYNSSYGSYSGESNNLSFIFNAPLVFNANFGRGSSREADGRFGFFVGAGYGFHYSSRNQDYHDSVLGDYSASAKSSTNGPMANTGFRIGVGKVHNIEVKLSYMKGLSDDKPNVFSIGSLFNF</sequence>
<dbReference type="RefSeq" id="WP_168740665.1">
    <property type="nucleotide sequence ID" value="NZ_JABAHZ010000005.1"/>
</dbReference>
<evidence type="ECO:0000313" key="3">
    <source>
        <dbReference type="Proteomes" id="UP000552864"/>
    </source>
</evidence>
<dbReference type="EMBL" id="JABAHZ010000005">
    <property type="protein sequence ID" value="NLR81004.1"/>
    <property type="molecule type" value="Genomic_DNA"/>
</dbReference>
<proteinExistence type="predicted"/>
<comment type="caution">
    <text evidence="2">The sequence shown here is derived from an EMBL/GenBank/DDBJ whole genome shotgun (WGS) entry which is preliminary data.</text>
</comment>
<feature type="signal peptide" evidence="1">
    <location>
        <begin position="1"/>
        <end position="21"/>
    </location>
</feature>
<gene>
    <name evidence="2" type="ORF">HGH91_20410</name>
</gene>
<keyword evidence="3" id="KW-1185">Reference proteome</keyword>
<protein>
    <recommendedName>
        <fullName evidence="4">Outer membrane protein beta-barrel domain-containing protein</fullName>
    </recommendedName>
</protein>
<keyword evidence="1" id="KW-0732">Signal</keyword>
<accession>A0A847SLG6</accession>
<reference evidence="2 3" key="1">
    <citation type="submission" date="2020-04" db="EMBL/GenBank/DDBJ databases">
        <authorList>
            <person name="Yin C."/>
        </authorList>
    </citation>
    <scope>NUCLEOTIDE SEQUENCE [LARGE SCALE GENOMIC DNA]</scope>
    <source>
        <strain evidence="2 3">Ak56</strain>
    </source>
</reference>
<name>A0A847SLG6_9BACT</name>
<feature type="chain" id="PRO_5032646456" description="Outer membrane protein beta-barrel domain-containing protein" evidence="1">
    <location>
        <begin position="22"/>
        <end position="196"/>
    </location>
</feature>
<organism evidence="2 3">
    <name type="scientific">Chitinophaga eiseniae</name>
    <dbReference type="NCBI Taxonomy" id="634771"/>
    <lineage>
        <taxon>Bacteria</taxon>
        <taxon>Pseudomonadati</taxon>
        <taxon>Bacteroidota</taxon>
        <taxon>Chitinophagia</taxon>
        <taxon>Chitinophagales</taxon>
        <taxon>Chitinophagaceae</taxon>
        <taxon>Chitinophaga</taxon>
    </lineage>
</organism>
<dbReference type="Proteomes" id="UP000552864">
    <property type="component" value="Unassembled WGS sequence"/>
</dbReference>
<evidence type="ECO:0000313" key="2">
    <source>
        <dbReference type="EMBL" id="NLR81004.1"/>
    </source>
</evidence>